<dbReference type="EMBL" id="AQQV01000002">
    <property type="protein sequence ID" value="ORE86968.1"/>
    <property type="molecule type" value="Genomic_DNA"/>
</dbReference>
<dbReference type="Pfam" id="PF11967">
    <property type="entry name" value="RecO_N"/>
    <property type="match status" value="1"/>
</dbReference>
<gene>
    <name evidence="8 10" type="primary">recO</name>
    <name evidence="10" type="ORF">ATO7_08012</name>
</gene>
<sequence length="233" mass="25614">MSLRASAEPAWILHRRPLRETSLILDVLTRNYGRISLVSRGGRQARGGGLLQSFRPLKLDFVQKTELGTLSRFEADGVAPRLSGTRLWCGFYVNELILRLATHNDSQAAELFDAYLTVLQRLPEHDPAPLLRQFEYRLLSHQGYALQPDVLTQAAAFRWDSTRGLVASSAGVPVAALQALLAGAWDARVNPCRPLLAEMLRSQLGTRPLQSASMLRELTSLQSSRAAGPGTTG</sequence>
<dbReference type="GO" id="GO:0006310">
    <property type="term" value="P:DNA recombination"/>
    <property type="evidence" value="ECO:0007669"/>
    <property type="project" value="UniProtKB-UniRule"/>
</dbReference>
<dbReference type="InterPro" id="IPR003717">
    <property type="entry name" value="RecO"/>
</dbReference>
<dbReference type="InterPro" id="IPR022572">
    <property type="entry name" value="DNA_rep/recomb_RecO_N"/>
</dbReference>
<evidence type="ECO:0000259" key="9">
    <source>
        <dbReference type="Pfam" id="PF11967"/>
    </source>
</evidence>
<dbReference type="SUPFAM" id="SSF57863">
    <property type="entry name" value="ArfGap/RecO-like zinc finger"/>
    <property type="match status" value="1"/>
</dbReference>
<dbReference type="Pfam" id="PF02565">
    <property type="entry name" value="RecO_C"/>
    <property type="match status" value="1"/>
</dbReference>
<keyword evidence="6 8" id="KW-0234">DNA repair</keyword>
<dbReference type="InterPro" id="IPR042242">
    <property type="entry name" value="RecO_C"/>
</dbReference>
<dbReference type="RefSeq" id="WP_158523111.1">
    <property type="nucleotide sequence ID" value="NZ_AQQV01000002.1"/>
</dbReference>
<evidence type="ECO:0000256" key="1">
    <source>
        <dbReference type="ARBA" id="ARBA00003065"/>
    </source>
</evidence>
<evidence type="ECO:0000256" key="8">
    <source>
        <dbReference type="HAMAP-Rule" id="MF_00201"/>
    </source>
</evidence>
<evidence type="ECO:0000313" key="11">
    <source>
        <dbReference type="Proteomes" id="UP000192342"/>
    </source>
</evidence>
<evidence type="ECO:0000313" key="10">
    <source>
        <dbReference type="EMBL" id="ORE86968.1"/>
    </source>
</evidence>
<comment type="caution">
    <text evidence="10">The sequence shown here is derived from an EMBL/GenBank/DDBJ whole genome shotgun (WGS) entry which is preliminary data.</text>
</comment>
<dbReference type="InterPro" id="IPR012340">
    <property type="entry name" value="NA-bd_OB-fold"/>
</dbReference>
<dbReference type="GO" id="GO:0043590">
    <property type="term" value="C:bacterial nucleoid"/>
    <property type="evidence" value="ECO:0007669"/>
    <property type="project" value="TreeGrafter"/>
</dbReference>
<name>A0A1Y1SD89_9GAMM</name>
<dbReference type="NCBIfam" id="TIGR00613">
    <property type="entry name" value="reco"/>
    <property type="match status" value="1"/>
</dbReference>
<keyword evidence="4 8" id="KW-0227">DNA damage</keyword>
<dbReference type="PANTHER" id="PTHR33991:SF1">
    <property type="entry name" value="DNA REPAIR PROTEIN RECO"/>
    <property type="match status" value="1"/>
</dbReference>
<keyword evidence="11" id="KW-1185">Reference proteome</keyword>
<protein>
    <recommendedName>
        <fullName evidence="3 8">DNA repair protein RecO</fullName>
    </recommendedName>
    <alternativeName>
        <fullName evidence="7 8">Recombination protein O</fullName>
    </alternativeName>
</protein>
<comment type="similarity">
    <text evidence="2 8">Belongs to the RecO family.</text>
</comment>
<organism evidence="10 11">
    <name type="scientific">Oceanococcus atlanticus</name>
    <dbReference type="NCBI Taxonomy" id="1317117"/>
    <lineage>
        <taxon>Bacteria</taxon>
        <taxon>Pseudomonadati</taxon>
        <taxon>Pseudomonadota</taxon>
        <taxon>Gammaproteobacteria</taxon>
        <taxon>Chromatiales</taxon>
        <taxon>Oceanococcaceae</taxon>
        <taxon>Oceanococcus</taxon>
    </lineage>
</organism>
<dbReference type="SUPFAM" id="SSF50249">
    <property type="entry name" value="Nucleic acid-binding proteins"/>
    <property type="match status" value="1"/>
</dbReference>
<dbReference type="InterPro" id="IPR037278">
    <property type="entry name" value="ARFGAP/RecO"/>
</dbReference>
<evidence type="ECO:0000256" key="5">
    <source>
        <dbReference type="ARBA" id="ARBA00023172"/>
    </source>
</evidence>
<evidence type="ECO:0000256" key="4">
    <source>
        <dbReference type="ARBA" id="ARBA00022763"/>
    </source>
</evidence>
<evidence type="ECO:0000256" key="7">
    <source>
        <dbReference type="ARBA" id="ARBA00033409"/>
    </source>
</evidence>
<dbReference type="Gene3D" id="1.20.1440.120">
    <property type="entry name" value="Recombination protein O, C-terminal domain"/>
    <property type="match status" value="1"/>
</dbReference>
<keyword evidence="5 8" id="KW-0233">DNA recombination</keyword>
<evidence type="ECO:0000256" key="2">
    <source>
        <dbReference type="ARBA" id="ARBA00007452"/>
    </source>
</evidence>
<accession>A0A1Y1SD89</accession>
<dbReference type="HAMAP" id="MF_00201">
    <property type="entry name" value="RecO"/>
    <property type="match status" value="1"/>
</dbReference>
<dbReference type="OrthoDB" id="9804792at2"/>
<comment type="function">
    <text evidence="1 8">Involved in DNA repair and RecF pathway recombination.</text>
</comment>
<dbReference type="Gene3D" id="2.40.50.140">
    <property type="entry name" value="Nucleic acid-binding proteins"/>
    <property type="match status" value="1"/>
</dbReference>
<feature type="domain" description="DNA replication/recombination mediator RecO N-terminal" evidence="9">
    <location>
        <begin position="8"/>
        <end position="74"/>
    </location>
</feature>
<dbReference type="STRING" id="1317117.ATO7_08012"/>
<dbReference type="GO" id="GO:0006302">
    <property type="term" value="P:double-strand break repair"/>
    <property type="evidence" value="ECO:0007669"/>
    <property type="project" value="TreeGrafter"/>
</dbReference>
<dbReference type="Proteomes" id="UP000192342">
    <property type="component" value="Unassembled WGS sequence"/>
</dbReference>
<reference evidence="10 11" key="1">
    <citation type="submission" date="2013-04" db="EMBL/GenBank/DDBJ databases">
        <title>Oceanococcus atlanticus 22II-S10r2 Genome Sequencing.</title>
        <authorList>
            <person name="Lai Q."/>
            <person name="Li G."/>
            <person name="Shao Z."/>
        </authorList>
    </citation>
    <scope>NUCLEOTIDE SEQUENCE [LARGE SCALE GENOMIC DNA]</scope>
    <source>
        <strain evidence="10 11">22II-S10r2</strain>
    </source>
</reference>
<evidence type="ECO:0000256" key="3">
    <source>
        <dbReference type="ARBA" id="ARBA00021310"/>
    </source>
</evidence>
<evidence type="ECO:0000256" key="6">
    <source>
        <dbReference type="ARBA" id="ARBA00023204"/>
    </source>
</evidence>
<dbReference type="AlphaFoldDB" id="A0A1Y1SD89"/>
<dbReference type="PANTHER" id="PTHR33991">
    <property type="entry name" value="DNA REPAIR PROTEIN RECO"/>
    <property type="match status" value="1"/>
</dbReference>
<proteinExistence type="inferred from homology"/>